<evidence type="ECO:0000313" key="6">
    <source>
        <dbReference type="Proteomes" id="UP000034164"/>
    </source>
</evidence>
<dbReference type="GO" id="GO:0003723">
    <property type="term" value="F:RNA binding"/>
    <property type="evidence" value="ECO:0007669"/>
    <property type="project" value="TreeGrafter"/>
</dbReference>
<comment type="subcellular location">
    <subcellularLocation>
        <location evidence="1">Nucleus</location>
        <location evidence="1">Nucleolus</location>
    </subcellularLocation>
</comment>
<dbReference type="GO" id="GO:0005730">
    <property type="term" value="C:nucleolus"/>
    <property type="evidence" value="ECO:0007669"/>
    <property type="project" value="UniProtKB-SubCell"/>
</dbReference>
<evidence type="ECO:0000256" key="3">
    <source>
        <dbReference type="SAM" id="MobiDB-lite"/>
    </source>
</evidence>
<comment type="caution">
    <text evidence="5">The sequence shown here is derived from an EMBL/GenBank/DDBJ whole genome shotgun (WGS) entry which is preliminary data.</text>
</comment>
<dbReference type="AlphaFoldDB" id="A0A0G2I892"/>
<name>A0A0G2I892_9EURO</name>
<evidence type="ECO:0000256" key="2">
    <source>
        <dbReference type="ARBA" id="ARBA00023242"/>
    </source>
</evidence>
<feature type="compositionally biased region" description="Low complexity" evidence="3">
    <location>
        <begin position="43"/>
        <end position="55"/>
    </location>
</feature>
<dbReference type="Proteomes" id="UP000034164">
    <property type="component" value="Unassembled WGS sequence"/>
</dbReference>
<protein>
    <recommendedName>
        <fullName evidence="4">Fcf2 pre-rRNA processing C-terminal domain-containing protein</fullName>
    </recommendedName>
</protein>
<dbReference type="PANTHER" id="PTHR21686:SF12">
    <property type="entry name" value="DEOXYNUCLEOTIDYLTRANSFERASE TERMINAL-INTERACTING PROTEIN 2"/>
    <property type="match status" value="1"/>
</dbReference>
<feature type="region of interest" description="Disordered" evidence="3">
    <location>
        <begin position="35"/>
        <end position="61"/>
    </location>
</feature>
<proteinExistence type="predicted"/>
<dbReference type="EMBL" id="LCZI01000483">
    <property type="protein sequence ID" value="KKZ66450.1"/>
    <property type="molecule type" value="Genomic_DNA"/>
</dbReference>
<dbReference type="PANTHER" id="PTHR21686">
    <property type="entry name" value="DEOXYNUCLEOTIDYLTRANSFERASE TERMINAL-INTERACTING PROTEIN 2"/>
    <property type="match status" value="1"/>
</dbReference>
<organism evidence="5 6">
    <name type="scientific">[Emmonsia] crescens</name>
    <dbReference type="NCBI Taxonomy" id="73230"/>
    <lineage>
        <taxon>Eukaryota</taxon>
        <taxon>Fungi</taxon>
        <taxon>Dikarya</taxon>
        <taxon>Ascomycota</taxon>
        <taxon>Pezizomycotina</taxon>
        <taxon>Eurotiomycetes</taxon>
        <taxon>Eurotiomycetidae</taxon>
        <taxon>Onygenales</taxon>
        <taxon>Ajellomycetaceae</taxon>
        <taxon>Emergomyces</taxon>
    </lineage>
</organism>
<keyword evidence="2" id="KW-0539">Nucleus</keyword>
<accession>A0A0G2I892</accession>
<evidence type="ECO:0000259" key="4">
    <source>
        <dbReference type="Pfam" id="PF08698"/>
    </source>
</evidence>
<dbReference type="InterPro" id="IPR039883">
    <property type="entry name" value="Fcf2/DNTTIP2"/>
</dbReference>
<evidence type="ECO:0000256" key="1">
    <source>
        <dbReference type="ARBA" id="ARBA00004604"/>
    </source>
</evidence>
<dbReference type="InterPro" id="IPR014810">
    <property type="entry name" value="Fcf2_C"/>
</dbReference>
<dbReference type="OrthoDB" id="427886at2759"/>
<dbReference type="Pfam" id="PF08698">
    <property type="entry name" value="Fcf2"/>
    <property type="match status" value="1"/>
</dbReference>
<dbReference type="VEuPathDB" id="FungiDB:EMCG_07814"/>
<gene>
    <name evidence="5" type="ORF">EMCG_07814</name>
</gene>
<feature type="region of interest" description="Disordered" evidence="3">
    <location>
        <begin position="89"/>
        <end position="124"/>
    </location>
</feature>
<dbReference type="GO" id="GO:0006396">
    <property type="term" value="P:RNA processing"/>
    <property type="evidence" value="ECO:0007669"/>
    <property type="project" value="TreeGrafter"/>
</dbReference>
<sequence length="237" mass="26549">MSVQAPTTASREDENLSDEQIQSLLLEAETRLRSASQGNSIQVASADAVASSNSSRLPKLDSVQTVQPYIREQDNVAAFDQSRAVTAEQKKLSETIRSIPQVSDPKSKKPKEKPTAGSDWFDLPKTNLTPELKRDLQLLRMRPVLDPHRHYKKDNSKAKAPEYSQVGTIIEGPTEFFSARIPKKLRKRTFVEEAMATEKESGRFRRKYEEIQSIKTSGKTAHYKAVKAKRSGGSKFG</sequence>
<feature type="domain" description="Fcf2 pre-rRNA processing C-terminal" evidence="4">
    <location>
        <begin position="113"/>
        <end position="207"/>
    </location>
</feature>
<evidence type="ECO:0000313" key="5">
    <source>
        <dbReference type="EMBL" id="KKZ66450.1"/>
    </source>
</evidence>
<reference evidence="6" key="1">
    <citation type="journal article" date="2015" name="PLoS Genet.">
        <title>The dynamic genome and transcriptome of the human fungal pathogen Blastomyces and close relative Emmonsia.</title>
        <authorList>
            <person name="Munoz J.F."/>
            <person name="Gauthier G.M."/>
            <person name="Desjardins C.A."/>
            <person name="Gallo J.E."/>
            <person name="Holder J."/>
            <person name="Sullivan T.D."/>
            <person name="Marty A.J."/>
            <person name="Carmen J.C."/>
            <person name="Chen Z."/>
            <person name="Ding L."/>
            <person name="Gujja S."/>
            <person name="Magrini V."/>
            <person name="Misas E."/>
            <person name="Mitreva M."/>
            <person name="Priest M."/>
            <person name="Saif S."/>
            <person name="Whiston E.A."/>
            <person name="Young S."/>
            <person name="Zeng Q."/>
            <person name="Goldman W.E."/>
            <person name="Mardis E.R."/>
            <person name="Taylor J.W."/>
            <person name="McEwen J.G."/>
            <person name="Clay O.K."/>
            <person name="Klein B.S."/>
            <person name="Cuomo C.A."/>
        </authorList>
    </citation>
    <scope>NUCLEOTIDE SEQUENCE [LARGE SCALE GENOMIC DNA]</scope>
    <source>
        <strain evidence="6">UAMH 3008</strain>
    </source>
</reference>